<evidence type="ECO:0000256" key="1">
    <source>
        <dbReference type="ARBA" id="ARBA00009986"/>
    </source>
</evidence>
<evidence type="ECO:0000256" key="3">
    <source>
        <dbReference type="ARBA" id="ARBA00023027"/>
    </source>
</evidence>
<keyword evidence="10" id="KW-1185">Reference proteome</keyword>
<dbReference type="InterPro" id="IPR016163">
    <property type="entry name" value="Ald_DH_C"/>
</dbReference>
<evidence type="ECO:0000256" key="5">
    <source>
        <dbReference type="PIRSR" id="PIRSR036492-1"/>
    </source>
</evidence>
<dbReference type="EMBL" id="QRAN01000007">
    <property type="protein sequence ID" value="RLQ22277.1"/>
    <property type="molecule type" value="Genomic_DNA"/>
</dbReference>
<reference evidence="9 10" key="1">
    <citation type="submission" date="2018-07" db="EMBL/GenBank/DDBJ databases">
        <title>Halioglobus sp. genome submission.</title>
        <authorList>
            <person name="Ye M.-Q."/>
            <person name="Du Z.-J."/>
        </authorList>
    </citation>
    <scope>NUCLEOTIDE SEQUENCE [LARGE SCALE GENOMIC DNA]</scope>
    <source>
        <strain evidence="9 10">U0301</strain>
    </source>
</reference>
<comment type="caution">
    <text evidence="9">The sequence shown here is derived from an EMBL/GenBank/DDBJ whole genome shotgun (WGS) entry which is preliminary data.</text>
</comment>
<accession>A0A3L7DXH5</accession>
<dbReference type="Proteomes" id="UP000265509">
    <property type="component" value="Unassembled WGS sequence"/>
</dbReference>
<keyword evidence="3" id="KW-0520">NAD</keyword>
<dbReference type="AlphaFoldDB" id="A0A3L7DXH5"/>
<dbReference type="InterPro" id="IPR016161">
    <property type="entry name" value="Ald_DH/histidinol_DH"/>
</dbReference>
<comment type="similarity">
    <text evidence="1 4 7">Belongs to the aldehyde dehydrogenase family.</text>
</comment>
<dbReference type="PROSITE" id="PS00687">
    <property type="entry name" value="ALDEHYDE_DEHYDR_GLU"/>
    <property type="match status" value="1"/>
</dbReference>
<feature type="active site" evidence="5 6">
    <location>
        <position position="224"/>
    </location>
</feature>
<evidence type="ECO:0000256" key="7">
    <source>
        <dbReference type="RuleBase" id="RU003345"/>
    </source>
</evidence>
<dbReference type="Gene3D" id="3.40.309.10">
    <property type="entry name" value="Aldehyde Dehydrogenase, Chain A, domain 2"/>
    <property type="match status" value="1"/>
</dbReference>
<gene>
    <name evidence="9" type="ORF">DWB85_08305</name>
</gene>
<proteinExistence type="inferred from homology"/>
<organism evidence="9 10">
    <name type="scientific">Seongchinamella sediminis</name>
    <dbReference type="NCBI Taxonomy" id="2283635"/>
    <lineage>
        <taxon>Bacteria</taxon>
        <taxon>Pseudomonadati</taxon>
        <taxon>Pseudomonadota</taxon>
        <taxon>Gammaproteobacteria</taxon>
        <taxon>Cellvibrionales</taxon>
        <taxon>Halieaceae</taxon>
        <taxon>Seongchinamella</taxon>
    </lineage>
</organism>
<name>A0A3L7DXH5_9GAMM</name>
<evidence type="ECO:0000313" key="10">
    <source>
        <dbReference type="Proteomes" id="UP000265509"/>
    </source>
</evidence>
<dbReference type="OrthoDB" id="9812625at2"/>
<dbReference type="InterPro" id="IPR015590">
    <property type="entry name" value="Aldehyde_DH_dom"/>
</dbReference>
<evidence type="ECO:0000256" key="6">
    <source>
        <dbReference type="PROSITE-ProRule" id="PRU10007"/>
    </source>
</evidence>
<evidence type="ECO:0000256" key="2">
    <source>
        <dbReference type="ARBA" id="ARBA00023002"/>
    </source>
</evidence>
<dbReference type="RefSeq" id="WP_117953751.1">
    <property type="nucleotide sequence ID" value="NZ_QRAN01000007.1"/>
</dbReference>
<evidence type="ECO:0000313" key="9">
    <source>
        <dbReference type="EMBL" id="RLQ22277.1"/>
    </source>
</evidence>
<dbReference type="PANTHER" id="PTHR43570">
    <property type="entry name" value="ALDEHYDE DEHYDROGENASE"/>
    <property type="match status" value="1"/>
</dbReference>
<feature type="active site" evidence="5">
    <location>
        <position position="258"/>
    </location>
</feature>
<evidence type="ECO:0000259" key="8">
    <source>
        <dbReference type="Pfam" id="PF00171"/>
    </source>
</evidence>
<dbReference type="GO" id="GO:0006081">
    <property type="term" value="P:aldehyde metabolic process"/>
    <property type="evidence" value="ECO:0007669"/>
    <property type="project" value="InterPro"/>
</dbReference>
<keyword evidence="2 4" id="KW-0560">Oxidoreductase</keyword>
<dbReference type="GO" id="GO:0004029">
    <property type="term" value="F:aldehyde dehydrogenase (NAD+) activity"/>
    <property type="evidence" value="ECO:0007669"/>
    <property type="project" value="TreeGrafter"/>
</dbReference>
<dbReference type="Gene3D" id="3.40.605.10">
    <property type="entry name" value="Aldehyde Dehydrogenase, Chain A, domain 1"/>
    <property type="match status" value="1"/>
</dbReference>
<dbReference type="InterPro" id="IPR029510">
    <property type="entry name" value="Ald_DH_CS_GLU"/>
</dbReference>
<sequence>MNQPLATGQQLIPDEFQDVFDEQQAYYLAHRNPDYQERVADLKALHRMLVENREALIEAVNADYGCRSRFETIFSELLINQDGILDAIKQLKKWMKPQKRHLDATQYPLAKARVIPQPLGVVGIVVPWNFPISMAFSPLTGIFAAGNTAMIKMSENSQALAKLFKELAPKYFPRGKLAFFEDGNGRGPAFTSLPFNHLFFTGSPATGKAVMANCAQHLTPVTLELGGKSPTVIAPDFNFTKAVERIMWVKMFNAGQICTNVDYLFLPEGREQDFVDEARRICNARYPDINNGDYTAVIDQRSYDRLQATLEDARARGARVINLFEGQQPDAERRIFPPHIVLDVDDQMEIMQREVFGPLLPVMTYRDREAVVDYIDGHPRPLAFYVYTNDKSLVDWYIDNTMSGGVTVNDGLLHAAQHDLPFGGVGNSGMGHYHGYEGFSTFSKMRPVFYQGPFRSVDMLMPPYAGKANKILNFMLKMKS</sequence>
<dbReference type="Pfam" id="PF00171">
    <property type="entry name" value="Aldedh"/>
    <property type="match status" value="1"/>
</dbReference>
<dbReference type="InterPro" id="IPR016162">
    <property type="entry name" value="Ald_DH_N"/>
</dbReference>
<dbReference type="GO" id="GO:0005737">
    <property type="term" value="C:cytoplasm"/>
    <property type="evidence" value="ECO:0007669"/>
    <property type="project" value="TreeGrafter"/>
</dbReference>
<dbReference type="PANTHER" id="PTHR43570:SF20">
    <property type="entry name" value="ALDEHYDE DEHYDROGENASE ALDX-RELATED"/>
    <property type="match status" value="1"/>
</dbReference>
<dbReference type="PIRSF" id="PIRSF036492">
    <property type="entry name" value="ALDH"/>
    <property type="match status" value="1"/>
</dbReference>
<dbReference type="CDD" id="cd07133">
    <property type="entry name" value="ALDH_CALDH_CalB"/>
    <property type="match status" value="1"/>
</dbReference>
<feature type="domain" description="Aldehyde dehydrogenase" evidence="8">
    <location>
        <begin position="7"/>
        <end position="446"/>
    </location>
</feature>
<evidence type="ECO:0000256" key="4">
    <source>
        <dbReference type="PIRNR" id="PIRNR036492"/>
    </source>
</evidence>
<dbReference type="InterPro" id="IPR012394">
    <property type="entry name" value="Aldehyde_DH_NAD(P)"/>
</dbReference>
<dbReference type="SUPFAM" id="SSF53720">
    <property type="entry name" value="ALDH-like"/>
    <property type="match status" value="1"/>
</dbReference>
<protein>
    <recommendedName>
        <fullName evidence="4">Aldehyde dehydrogenase</fullName>
    </recommendedName>
</protein>